<dbReference type="Proteomes" id="UP000440578">
    <property type="component" value="Unassembled WGS sequence"/>
</dbReference>
<feature type="compositionally biased region" description="Polar residues" evidence="1">
    <location>
        <begin position="39"/>
        <end position="55"/>
    </location>
</feature>
<protein>
    <recommendedName>
        <fullName evidence="4">LEM domain-containing protein</fullName>
    </recommendedName>
</protein>
<dbReference type="AlphaFoldDB" id="A0A6A4WI32"/>
<reference evidence="2 3" key="1">
    <citation type="submission" date="2019-07" db="EMBL/GenBank/DDBJ databases">
        <title>Draft genome assembly of a fouling barnacle, Amphibalanus amphitrite (Darwin, 1854): The first reference genome for Thecostraca.</title>
        <authorList>
            <person name="Kim W."/>
        </authorList>
    </citation>
    <scope>NUCLEOTIDE SEQUENCE [LARGE SCALE GENOMIC DNA]</scope>
    <source>
        <strain evidence="2">SNU_AA5</strain>
        <tissue evidence="2">Soma without cirri and trophi</tissue>
    </source>
</reference>
<evidence type="ECO:0000313" key="2">
    <source>
        <dbReference type="EMBL" id="KAF0301738.1"/>
    </source>
</evidence>
<feature type="compositionally biased region" description="Basic and acidic residues" evidence="1">
    <location>
        <begin position="68"/>
        <end position="78"/>
    </location>
</feature>
<dbReference type="OrthoDB" id="6343432at2759"/>
<sequence>MSQLTPKKVKEHLEKLGYTNIPKKELQVFTRDLQRLVNYETSSRSGTEHSTYSHSQGRRGDCRRHRRSELESIPEDRSQATTQRSRCRSQFSRGWDTRPPPAGTSDFFDLTGTRCRPRARSVDTRSDSLGSLEETMRELAGADDAASSVTDSSVGAPMPAAAATRQEWLPQVRDGAEELLKAGFRVRCDMLTKPIRSSPASRHRWYEEVWKRNPVPTEDSHYNIRSAVRFALDTYDFKPRPMPKPTDVWQGPLLRTQPDASYKMNYDNALNRFPLNVREGKKNCQ</sequence>
<gene>
    <name evidence="2" type="ORF">FJT64_026023</name>
</gene>
<feature type="region of interest" description="Disordered" evidence="1">
    <location>
        <begin position="39"/>
        <end position="111"/>
    </location>
</feature>
<keyword evidence="3" id="KW-1185">Reference proteome</keyword>
<name>A0A6A4WI32_AMPAM</name>
<dbReference type="EMBL" id="VIIS01001129">
    <property type="protein sequence ID" value="KAF0301738.1"/>
    <property type="molecule type" value="Genomic_DNA"/>
</dbReference>
<proteinExistence type="predicted"/>
<evidence type="ECO:0000256" key="1">
    <source>
        <dbReference type="SAM" id="MobiDB-lite"/>
    </source>
</evidence>
<feature type="compositionally biased region" description="Polar residues" evidence="1">
    <location>
        <begin position="79"/>
        <end position="92"/>
    </location>
</feature>
<organism evidence="2 3">
    <name type="scientific">Amphibalanus amphitrite</name>
    <name type="common">Striped barnacle</name>
    <name type="synonym">Balanus amphitrite</name>
    <dbReference type="NCBI Taxonomy" id="1232801"/>
    <lineage>
        <taxon>Eukaryota</taxon>
        <taxon>Metazoa</taxon>
        <taxon>Ecdysozoa</taxon>
        <taxon>Arthropoda</taxon>
        <taxon>Crustacea</taxon>
        <taxon>Multicrustacea</taxon>
        <taxon>Cirripedia</taxon>
        <taxon>Thoracica</taxon>
        <taxon>Thoracicalcarea</taxon>
        <taxon>Balanomorpha</taxon>
        <taxon>Balanoidea</taxon>
        <taxon>Balanidae</taxon>
        <taxon>Amphibalaninae</taxon>
        <taxon>Amphibalanus</taxon>
    </lineage>
</organism>
<accession>A0A6A4WI32</accession>
<evidence type="ECO:0008006" key="4">
    <source>
        <dbReference type="Google" id="ProtNLM"/>
    </source>
</evidence>
<evidence type="ECO:0000313" key="3">
    <source>
        <dbReference type="Proteomes" id="UP000440578"/>
    </source>
</evidence>
<comment type="caution">
    <text evidence="2">The sequence shown here is derived from an EMBL/GenBank/DDBJ whole genome shotgun (WGS) entry which is preliminary data.</text>
</comment>